<organism evidence="1">
    <name type="scientific">marine metagenome</name>
    <dbReference type="NCBI Taxonomy" id="408172"/>
    <lineage>
        <taxon>unclassified sequences</taxon>
        <taxon>metagenomes</taxon>
        <taxon>ecological metagenomes</taxon>
    </lineage>
</organism>
<reference evidence="1" key="1">
    <citation type="submission" date="2018-05" db="EMBL/GenBank/DDBJ databases">
        <authorList>
            <person name="Lanie J.A."/>
            <person name="Ng W.-L."/>
            <person name="Kazmierczak K.M."/>
            <person name="Andrzejewski T.M."/>
            <person name="Davidsen T.M."/>
            <person name="Wayne K.J."/>
            <person name="Tettelin H."/>
            <person name="Glass J.I."/>
            <person name="Rusch D."/>
            <person name="Podicherti R."/>
            <person name="Tsui H.-C.T."/>
            <person name="Winkler M.E."/>
        </authorList>
    </citation>
    <scope>NUCLEOTIDE SEQUENCE</scope>
</reference>
<feature type="non-terminal residue" evidence="1">
    <location>
        <position position="38"/>
    </location>
</feature>
<dbReference type="AlphaFoldDB" id="A0A382UG08"/>
<proteinExistence type="predicted"/>
<dbReference type="EMBL" id="UINC01143703">
    <property type="protein sequence ID" value="SVD32775.1"/>
    <property type="molecule type" value="Genomic_DNA"/>
</dbReference>
<evidence type="ECO:0000313" key="1">
    <source>
        <dbReference type="EMBL" id="SVD32775.1"/>
    </source>
</evidence>
<name>A0A382UG08_9ZZZZ</name>
<sequence length="38" mass="4212">MFFPLFFKANADLGQNPISFEGKMPVKKGIFAKPGQLP</sequence>
<protein>
    <submittedName>
        <fullName evidence="1">Uncharacterized protein</fullName>
    </submittedName>
</protein>
<gene>
    <name evidence="1" type="ORF">METZ01_LOCUS385629</name>
</gene>
<accession>A0A382UG08</accession>